<evidence type="ECO:0008006" key="5">
    <source>
        <dbReference type="Google" id="ProtNLM"/>
    </source>
</evidence>
<dbReference type="RefSeq" id="WP_194702996.1">
    <property type="nucleotide sequence ID" value="NZ_JADKNH010000010.1"/>
</dbReference>
<dbReference type="Gene3D" id="3.40.50.300">
    <property type="entry name" value="P-loop containing nucleotide triphosphate hydrolases"/>
    <property type="match status" value="2"/>
</dbReference>
<proteinExistence type="predicted"/>
<keyword evidence="1" id="KW-0175">Coiled coil</keyword>
<evidence type="ECO:0000313" key="4">
    <source>
        <dbReference type="Proteomes" id="UP000614200"/>
    </source>
</evidence>
<name>A0ABR9ZX81_9FIRM</name>
<evidence type="ECO:0000256" key="2">
    <source>
        <dbReference type="SAM" id="Phobius"/>
    </source>
</evidence>
<comment type="caution">
    <text evidence="3">The sequence shown here is derived from an EMBL/GenBank/DDBJ whole genome shotgun (WGS) entry which is preliminary data.</text>
</comment>
<accession>A0ABR9ZX81</accession>
<keyword evidence="2" id="KW-0812">Transmembrane</keyword>
<organism evidence="3 4">
    <name type="scientific">Fusibacter ferrireducens</name>
    <dbReference type="NCBI Taxonomy" id="2785058"/>
    <lineage>
        <taxon>Bacteria</taxon>
        <taxon>Bacillati</taxon>
        <taxon>Bacillota</taxon>
        <taxon>Clostridia</taxon>
        <taxon>Eubacteriales</taxon>
        <taxon>Eubacteriales Family XII. Incertae Sedis</taxon>
        <taxon>Fusibacter</taxon>
    </lineage>
</organism>
<feature type="coiled-coil region" evidence="1">
    <location>
        <begin position="208"/>
        <end position="253"/>
    </location>
</feature>
<dbReference type="InterPro" id="IPR027417">
    <property type="entry name" value="P-loop_NTPase"/>
</dbReference>
<sequence>MKIGTPSEIYKKVTHEIESIIDAFKSKKYADVDHNALEQAITRLEEMKSKLSLELESLNENAEWDVFNIAFYGETNAGKSTLIETLRILLDEPTKVSEREAFDLKKHEIIDIEENFATHCKLMEGINEGYSLEVKNLNEKVDLLKIDICEIEKNIQCFEEEMTEVENLINEKKKSSVLNFFRYIIGILKEQQMLWDLKNSIQNSSFTLNNLISQCDELEIEIDLRSKEMNLELEKMEKISLKFKETLDQLNEEILLLSDGAIIGDGQSDYTRDVISYNFSRKNQSFALLDLPGIEGKEDLVMHEINSAVQKAHIVFYITNKAAPPQNGNDNNGTLQKIKKHLGQHTEVYSIYNKRVKNHQQLRPRLINEDEENSLVELETIMKENLGNHYSKNKVLTAYPAFLSVGKNTQEAFLKAQEKFLEKYHRHDELLSVTQVEQFANWLVDDIISECKSKIIKSNYNKVSVRLSDTITSITAVYGELRDLKKLLDKTRRGTVNQLDEAIIGLKTNLQNAINKEIDNFKRQLREKIYLEIEKEISGKVFKEIYEEILEHSLVELDGKMNKSIDNVLNDYKENIKSVIEKHNRYENELLDVYSKRTSLNRESFADLKLKGVDNWQGVIEVVVAIGGVIAAILAGGPLVIGLAVLAAFINVSKNLINLFDKKKRIAHQKSVANKSIDKTSSDILKSKLKSVENSIDELSKSMEKFKHDIRKPTKNLDSMIYILKEAEDKMAIIQSTIIREGVR</sequence>
<reference evidence="3 4" key="1">
    <citation type="submission" date="2020-11" db="EMBL/GenBank/DDBJ databases">
        <title>Fusibacter basophilias sp. nov.</title>
        <authorList>
            <person name="Qiu D."/>
        </authorList>
    </citation>
    <scope>NUCLEOTIDE SEQUENCE [LARGE SCALE GENOMIC DNA]</scope>
    <source>
        <strain evidence="3 4">Q10-2</strain>
    </source>
</reference>
<feature type="coiled-coil region" evidence="1">
    <location>
        <begin position="127"/>
        <end position="175"/>
    </location>
</feature>
<dbReference type="SUPFAM" id="SSF52540">
    <property type="entry name" value="P-loop containing nucleoside triphosphate hydrolases"/>
    <property type="match status" value="1"/>
</dbReference>
<gene>
    <name evidence="3" type="ORF">ISU02_16715</name>
</gene>
<dbReference type="Proteomes" id="UP000614200">
    <property type="component" value="Unassembled WGS sequence"/>
</dbReference>
<keyword evidence="4" id="KW-1185">Reference proteome</keyword>
<evidence type="ECO:0000256" key="1">
    <source>
        <dbReference type="SAM" id="Coils"/>
    </source>
</evidence>
<feature type="transmembrane region" description="Helical" evidence="2">
    <location>
        <begin position="622"/>
        <end position="650"/>
    </location>
</feature>
<keyword evidence="2" id="KW-1133">Transmembrane helix</keyword>
<evidence type="ECO:0000313" key="3">
    <source>
        <dbReference type="EMBL" id="MBF4694758.1"/>
    </source>
</evidence>
<protein>
    <recommendedName>
        <fullName evidence="5">Dynamin family protein</fullName>
    </recommendedName>
</protein>
<feature type="coiled-coil region" evidence="1">
    <location>
        <begin position="34"/>
        <end position="61"/>
    </location>
</feature>
<dbReference type="EMBL" id="JADKNH010000010">
    <property type="protein sequence ID" value="MBF4694758.1"/>
    <property type="molecule type" value="Genomic_DNA"/>
</dbReference>
<feature type="coiled-coil region" evidence="1">
    <location>
        <begin position="682"/>
        <end position="709"/>
    </location>
</feature>
<keyword evidence="2" id="KW-0472">Membrane</keyword>